<evidence type="ECO:0000256" key="7">
    <source>
        <dbReference type="ARBA" id="ARBA00022989"/>
    </source>
</evidence>
<keyword evidence="4 10" id="KW-1134">Transmembrane beta strand</keyword>
<comment type="similarity">
    <text evidence="10">Belongs to the TonB-dependent receptor family.</text>
</comment>
<protein>
    <submittedName>
        <fullName evidence="13">Putative ferric aerobactin receptor</fullName>
    </submittedName>
</protein>
<dbReference type="PATRIC" id="fig|378806.16.peg.7105"/>
<evidence type="ECO:0000256" key="11">
    <source>
        <dbReference type="SAM" id="SignalP"/>
    </source>
</evidence>
<evidence type="ECO:0000256" key="3">
    <source>
        <dbReference type="ARBA" id="ARBA00022448"/>
    </source>
</evidence>
<gene>
    <name evidence="13" type="ORF">STIAU_3091</name>
</gene>
<evidence type="ECO:0000256" key="5">
    <source>
        <dbReference type="ARBA" id="ARBA00022692"/>
    </source>
</evidence>
<organism evidence="13 14">
    <name type="scientific">Stigmatella aurantiaca (strain DW4/3-1)</name>
    <dbReference type="NCBI Taxonomy" id="378806"/>
    <lineage>
        <taxon>Bacteria</taxon>
        <taxon>Pseudomonadati</taxon>
        <taxon>Myxococcota</taxon>
        <taxon>Myxococcia</taxon>
        <taxon>Myxococcales</taxon>
        <taxon>Cystobacterineae</taxon>
        <taxon>Archangiaceae</taxon>
        <taxon>Stigmatella</taxon>
    </lineage>
</organism>
<keyword evidence="3 10" id="KW-0813">Transport</keyword>
<comment type="caution">
    <text evidence="13">The sequence shown here is derived from an EMBL/GenBank/DDBJ whole genome shotgun (WGS) entry which is preliminary data.</text>
</comment>
<reference evidence="13 14" key="1">
    <citation type="submission" date="2006-04" db="EMBL/GenBank/DDBJ databases">
        <authorList>
            <person name="Nierman W.C."/>
        </authorList>
    </citation>
    <scope>NUCLEOTIDE SEQUENCE [LARGE SCALE GENOMIC DNA]</scope>
    <source>
        <strain evidence="13 14">DW4/3-1</strain>
    </source>
</reference>
<name>Q097B9_STIAD</name>
<dbReference type="PROSITE" id="PS52015">
    <property type="entry name" value="TONB_CTD"/>
    <property type="match status" value="1"/>
</dbReference>
<dbReference type="InterPro" id="IPR006260">
    <property type="entry name" value="TonB/TolA_C"/>
</dbReference>
<dbReference type="SUPFAM" id="SSF56935">
    <property type="entry name" value="Porins"/>
    <property type="match status" value="1"/>
</dbReference>
<dbReference type="InterPro" id="IPR037682">
    <property type="entry name" value="TonB_C"/>
</dbReference>
<dbReference type="Pfam" id="PF07715">
    <property type="entry name" value="Plug"/>
    <property type="match status" value="1"/>
</dbReference>
<keyword evidence="6 11" id="KW-0732">Signal</keyword>
<dbReference type="PANTHER" id="PTHR30069:SF29">
    <property type="entry name" value="HEMOGLOBIN AND HEMOGLOBIN-HAPTOGLOBIN-BINDING PROTEIN 1-RELATED"/>
    <property type="match status" value="1"/>
</dbReference>
<evidence type="ECO:0000313" key="14">
    <source>
        <dbReference type="Proteomes" id="UP000032702"/>
    </source>
</evidence>
<sequence length="912" mass="99398">MPLDLEAMSLNMKARGVLAAASLLVSAPALAQVPPPQPEAQAAAPQLTKAPELVRSVQAQYPAEAAAQGLTADVRLIVTISEEGTVTEVKPAEPVGHGFDEAAVEAVRQFRFTPAEVDGVSAPVQVEYVYHFTLTEAPAPGAGQEGEDAPRETATLTGRLLSRGSRSRVAGATVRCGEDPEAPEATSDAEGRFTLRVVPGECEVRVIASNFQRYQTTETLKPHETAEVVFYLVPAGGAFETVVRSERPKKEVVRRTVTREEAQKTPGTFGDPVRVIQTLPGVARAPFIAGDLLVRGSNPGQSSTLMDGVNIPILFHLLGGPSVVNAEFLDTLDFYPGGYGSQYGRAVGGVVDVTTRKGASDTLHGSVKVDLLDAGFFLEAPVAKGVSVAASARRSYIDALLPLFLPEEEGETLSVVPRYWDYQLRVDFGARKKEGEGEEAPERRSTGYIMAFGSDDQLTLVSSGESQANDLSLSSHTLFHRLKGDWTYRVGKITSVFAPYAGIDKYDTEVGSSYTEKDTVYSLGARETLALELSSAITLRTGVDVMFEHGRFDVVADAPPGFEYVPFPGASPEAESLEEKLRITGFDGALFLESDYKLGAFTLTPGMRANLQIVGSQRNVALDPRLWARYTANEHTALKGSAGLYSQPPDTPRFAFLPYGNPRLGYQRAFQASLGVEQRVASRFQVDLTAFFNRRFKNVVSPGQVLTQPDGTIVQERFSNEGLGRAYGLELMVKKERASPTDKWFGWLSYTLSRAEDGREEPLPAIRDNVIDGGTGDTAYGLSPWDQTHILTLVGSYVLGNGWELGGRFRYTAGRPVTPLDHRHDVYGSDGNVYRPTYGPYFSARAAGFHQLDVRVDKSWQMESWTLTAYLDVQNLYNAKNAEFVFNDYRYRDEYEVPGIPLLPVVGVKGSF</sequence>
<keyword evidence="13" id="KW-0675">Receptor</keyword>
<evidence type="ECO:0000256" key="6">
    <source>
        <dbReference type="ARBA" id="ARBA00022729"/>
    </source>
</evidence>
<evidence type="ECO:0000256" key="1">
    <source>
        <dbReference type="ARBA" id="ARBA00004167"/>
    </source>
</evidence>
<keyword evidence="9 10" id="KW-0998">Cell outer membrane</keyword>
<dbReference type="GO" id="GO:0044718">
    <property type="term" value="P:siderophore transmembrane transport"/>
    <property type="evidence" value="ECO:0007669"/>
    <property type="project" value="TreeGrafter"/>
</dbReference>
<dbReference type="PANTHER" id="PTHR30069">
    <property type="entry name" value="TONB-DEPENDENT OUTER MEMBRANE RECEPTOR"/>
    <property type="match status" value="1"/>
</dbReference>
<evidence type="ECO:0000256" key="2">
    <source>
        <dbReference type="ARBA" id="ARBA00004571"/>
    </source>
</evidence>
<dbReference type="InterPro" id="IPR039426">
    <property type="entry name" value="TonB-dep_rcpt-like"/>
</dbReference>
<dbReference type="NCBIfam" id="TIGR01352">
    <property type="entry name" value="tonB_Cterm"/>
    <property type="match status" value="1"/>
</dbReference>
<dbReference type="EMBL" id="AAMD01000026">
    <property type="protein sequence ID" value="EAU67821.1"/>
    <property type="molecule type" value="Genomic_DNA"/>
</dbReference>
<accession>Q097B9</accession>
<keyword evidence="5 10" id="KW-0812">Transmembrane</keyword>
<dbReference type="InterPro" id="IPR013784">
    <property type="entry name" value="Carb-bd-like_fold"/>
</dbReference>
<dbReference type="Gene3D" id="2.170.130.10">
    <property type="entry name" value="TonB-dependent receptor, plug domain"/>
    <property type="match status" value="1"/>
</dbReference>
<dbReference type="SUPFAM" id="SSF49452">
    <property type="entry name" value="Starch-binding domain-like"/>
    <property type="match status" value="1"/>
</dbReference>
<dbReference type="PROSITE" id="PS52016">
    <property type="entry name" value="TONB_DEPENDENT_REC_3"/>
    <property type="match status" value="1"/>
</dbReference>
<dbReference type="Gene3D" id="2.60.40.1120">
    <property type="entry name" value="Carboxypeptidase-like, regulatory domain"/>
    <property type="match status" value="1"/>
</dbReference>
<dbReference type="Proteomes" id="UP000032702">
    <property type="component" value="Unassembled WGS sequence"/>
</dbReference>
<proteinExistence type="inferred from homology"/>
<dbReference type="Gene3D" id="2.40.170.20">
    <property type="entry name" value="TonB-dependent receptor, beta-barrel domain"/>
    <property type="match status" value="1"/>
</dbReference>
<evidence type="ECO:0000256" key="4">
    <source>
        <dbReference type="ARBA" id="ARBA00022452"/>
    </source>
</evidence>
<dbReference type="InterPro" id="IPR037066">
    <property type="entry name" value="Plug_dom_sf"/>
</dbReference>
<feature type="domain" description="TonB C-terminal" evidence="12">
    <location>
        <begin position="46"/>
        <end position="141"/>
    </location>
</feature>
<dbReference type="GO" id="GO:0015344">
    <property type="term" value="F:siderophore uptake transmembrane transporter activity"/>
    <property type="evidence" value="ECO:0007669"/>
    <property type="project" value="TreeGrafter"/>
</dbReference>
<feature type="chain" id="PRO_5004167365" evidence="11">
    <location>
        <begin position="32"/>
        <end position="912"/>
    </location>
</feature>
<dbReference type="Pfam" id="PF03544">
    <property type="entry name" value="TonB_C"/>
    <property type="match status" value="1"/>
</dbReference>
<dbReference type="AlphaFoldDB" id="Q097B9"/>
<evidence type="ECO:0000256" key="8">
    <source>
        <dbReference type="ARBA" id="ARBA00023136"/>
    </source>
</evidence>
<dbReference type="Gene3D" id="3.30.1150.10">
    <property type="match status" value="1"/>
</dbReference>
<comment type="subcellular location">
    <subcellularLocation>
        <location evidence="2 10">Cell outer membrane</location>
        <topology evidence="2 10">Multi-pass membrane protein</topology>
    </subcellularLocation>
    <subcellularLocation>
        <location evidence="1">Membrane</location>
        <topology evidence="1">Single-pass membrane protein</topology>
    </subcellularLocation>
</comment>
<keyword evidence="7" id="KW-1133">Transmembrane helix</keyword>
<evidence type="ECO:0000313" key="13">
    <source>
        <dbReference type="EMBL" id="EAU67821.1"/>
    </source>
</evidence>
<dbReference type="GO" id="GO:0030246">
    <property type="term" value="F:carbohydrate binding"/>
    <property type="evidence" value="ECO:0007669"/>
    <property type="project" value="InterPro"/>
</dbReference>
<dbReference type="InterPro" id="IPR012910">
    <property type="entry name" value="Plug_dom"/>
</dbReference>
<evidence type="ECO:0000256" key="9">
    <source>
        <dbReference type="ARBA" id="ARBA00023237"/>
    </source>
</evidence>
<dbReference type="GO" id="GO:0009279">
    <property type="term" value="C:cell outer membrane"/>
    <property type="evidence" value="ECO:0007669"/>
    <property type="project" value="UniProtKB-SubCell"/>
</dbReference>
<keyword evidence="8 10" id="KW-0472">Membrane</keyword>
<dbReference type="SUPFAM" id="SSF74653">
    <property type="entry name" value="TolA/TonB C-terminal domain"/>
    <property type="match status" value="1"/>
</dbReference>
<evidence type="ECO:0000256" key="10">
    <source>
        <dbReference type="PROSITE-ProRule" id="PRU01360"/>
    </source>
</evidence>
<evidence type="ECO:0000259" key="12">
    <source>
        <dbReference type="PROSITE" id="PS52015"/>
    </source>
</evidence>
<dbReference type="InterPro" id="IPR036942">
    <property type="entry name" value="Beta-barrel_TonB_sf"/>
</dbReference>
<feature type="signal peptide" evidence="11">
    <location>
        <begin position="1"/>
        <end position="31"/>
    </location>
</feature>